<gene>
    <name evidence="2" type="ORF">A2822_04635</name>
</gene>
<comment type="caution">
    <text evidence="2">The sequence shown here is derived from an EMBL/GenBank/DDBJ whole genome shotgun (WGS) entry which is preliminary data.</text>
</comment>
<reference evidence="2 3" key="1">
    <citation type="journal article" date="2016" name="Nat. Commun.">
        <title>Thousands of microbial genomes shed light on interconnected biogeochemical processes in an aquifer system.</title>
        <authorList>
            <person name="Anantharaman K."/>
            <person name="Brown C.T."/>
            <person name="Hug L.A."/>
            <person name="Sharon I."/>
            <person name="Castelle C.J."/>
            <person name="Probst A.J."/>
            <person name="Thomas B.C."/>
            <person name="Singh A."/>
            <person name="Wilkins M.J."/>
            <person name="Karaoz U."/>
            <person name="Brodie E.L."/>
            <person name="Williams K.H."/>
            <person name="Hubbard S.S."/>
            <person name="Banfield J.F."/>
        </authorList>
    </citation>
    <scope>NUCLEOTIDE SEQUENCE [LARGE SCALE GENOMIC DNA]</scope>
</reference>
<keyword evidence="1" id="KW-1277">Toxin-antitoxin system</keyword>
<dbReference type="EMBL" id="MHOP01000006">
    <property type="protein sequence ID" value="OGZ66319.1"/>
    <property type="molecule type" value="Genomic_DNA"/>
</dbReference>
<dbReference type="Gene3D" id="3.30.2310.20">
    <property type="entry name" value="RelE-like"/>
    <property type="match status" value="1"/>
</dbReference>
<dbReference type="Proteomes" id="UP000178774">
    <property type="component" value="Unassembled WGS sequence"/>
</dbReference>
<sequence length="85" mass="10534">MISIGQTDDFRKKLEKLPKSIVRLYTKQKYIFELDWRDSRLHVKKLVDLNGYSFRITRNYRVLFYFQDDKRIIFVDIGHRKDIYE</sequence>
<dbReference type="Pfam" id="PF05016">
    <property type="entry name" value="ParE_toxin"/>
    <property type="match status" value="1"/>
</dbReference>
<evidence type="ECO:0000313" key="3">
    <source>
        <dbReference type="Proteomes" id="UP000178774"/>
    </source>
</evidence>
<dbReference type="AlphaFoldDB" id="A0A1G2HV87"/>
<protein>
    <submittedName>
        <fullName evidence="2">Uncharacterized protein</fullName>
    </submittedName>
</protein>
<accession>A0A1G2HV87</accession>
<proteinExistence type="predicted"/>
<dbReference type="InterPro" id="IPR007712">
    <property type="entry name" value="RelE/ParE_toxin"/>
</dbReference>
<evidence type="ECO:0000313" key="2">
    <source>
        <dbReference type="EMBL" id="OGZ66319.1"/>
    </source>
</evidence>
<dbReference type="SUPFAM" id="SSF143011">
    <property type="entry name" value="RelE-like"/>
    <property type="match status" value="1"/>
</dbReference>
<evidence type="ECO:0000256" key="1">
    <source>
        <dbReference type="ARBA" id="ARBA00022649"/>
    </source>
</evidence>
<name>A0A1G2HV87_9BACT</name>
<dbReference type="InterPro" id="IPR035093">
    <property type="entry name" value="RelE/ParE_toxin_dom_sf"/>
</dbReference>
<organism evidence="2 3">
    <name type="scientific">Candidatus Staskawiczbacteria bacterium RIFCSPHIGHO2_01_FULL_41_41</name>
    <dbReference type="NCBI Taxonomy" id="1802203"/>
    <lineage>
        <taxon>Bacteria</taxon>
        <taxon>Candidatus Staskawicziibacteriota</taxon>
    </lineage>
</organism>